<comment type="caution">
    <text evidence="7">The sequence shown here is derived from an EMBL/GenBank/DDBJ whole genome shotgun (WGS) entry which is preliminary data.</text>
</comment>
<dbReference type="InterPro" id="IPR006140">
    <property type="entry name" value="D-isomer_DH_NAD-bd"/>
</dbReference>
<dbReference type="SUPFAM" id="SSF51735">
    <property type="entry name" value="NAD(P)-binding Rossmann-fold domains"/>
    <property type="match status" value="1"/>
</dbReference>
<dbReference type="RefSeq" id="WP_095135760.1">
    <property type="nucleotide sequence ID" value="NZ_NIBG01000030.1"/>
</dbReference>
<evidence type="ECO:0000256" key="4">
    <source>
        <dbReference type="RuleBase" id="RU003719"/>
    </source>
</evidence>
<evidence type="ECO:0000259" key="5">
    <source>
        <dbReference type="Pfam" id="PF00389"/>
    </source>
</evidence>
<dbReference type="Gene3D" id="3.40.50.720">
    <property type="entry name" value="NAD(P)-binding Rossmann-like Domain"/>
    <property type="match status" value="2"/>
</dbReference>
<evidence type="ECO:0000256" key="1">
    <source>
        <dbReference type="ARBA" id="ARBA00005854"/>
    </source>
</evidence>
<dbReference type="InterPro" id="IPR036291">
    <property type="entry name" value="NAD(P)-bd_dom_sf"/>
</dbReference>
<organism evidence="7 8">
    <name type="scientific">Anaeromicrobium sediminis</name>
    <dbReference type="NCBI Taxonomy" id="1478221"/>
    <lineage>
        <taxon>Bacteria</taxon>
        <taxon>Bacillati</taxon>
        <taxon>Bacillota</taxon>
        <taxon>Clostridia</taxon>
        <taxon>Peptostreptococcales</taxon>
        <taxon>Thermotaleaceae</taxon>
        <taxon>Anaeromicrobium</taxon>
    </lineage>
</organism>
<dbReference type="Proteomes" id="UP000216024">
    <property type="component" value="Unassembled WGS sequence"/>
</dbReference>
<dbReference type="InterPro" id="IPR029753">
    <property type="entry name" value="D-isomer_DH_CS"/>
</dbReference>
<dbReference type="CDD" id="cd12162">
    <property type="entry name" value="2-Hacid_dh_4"/>
    <property type="match status" value="1"/>
</dbReference>
<sequence length="318" mass="35945">MKIVILDRKTLGEDIGLEGLNEYGEVITYETTKENEVEERIKNAHIVITNKVLLNEENMNRADNLKLICVAATGTNNIDLSYCLKAGIRVCNVAGYSTNSVTQHTFAMLFYILENMAYYDEYVKSKEYVKSNIFTNLQKPYYEIKGKIWGIIGLGNIGKNVAEIAKAFGATIVYYSTSGQNINDKYVKLDLEELLKVSDIVSIHAPLNDKTKNLLNYENLKCMKESSILINVGRGGIVNEEDLIKILNENKIRGAALDVLEKEPMRENSPLFKLEDKNKILITPHIGWASKEARHTLMEEIALNIDSFLKGEDRNKVV</sequence>
<evidence type="ECO:0000259" key="6">
    <source>
        <dbReference type="Pfam" id="PF02826"/>
    </source>
</evidence>
<feature type="domain" description="D-isomer specific 2-hydroxyacid dehydrogenase catalytic" evidence="5">
    <location>
        <begin position="16"/>
        <end position="318"/>
    </location>
</feature>
<evidence type="ECO:0000256" key="2">
    <source>
        <dbReference type="ARBA" id="ARBA00023002"/>
    </source>
</evidence>
<protein>
    <submittedName>
        <fullName evidence="7">Hydroxyacid dehydrogenase</fullName>
        <ecNumber evidence="7">1.1.1.272</ecNumber>
    </submittedName>
</protein>
<dbReference type="AlphaFoldDB" id="A0A267MC22"/>
<evidence type="ECO:0000313" key="8">
    <source>
        <dbReference type="Proteomes" id="UP000216024"/>
    </source>
</evidence>
<gene>
    <name evidence="7" type="ORF">CCE28_20120</name>
</gene>
<dbReference type="EMBL" id="NIBG01000030">
    <property type="protein sequence ID" value="PAB56922.1"/>
    <property type="molecule type" value="Genomic_DNA"/>
</dbReference>
<evidence type="ECO:0000256" key="3">
    <source>
        <dbReference type="ARBA" id="ARBA00023027"/>
    </source>
</evidence>
<dbReference type="PROSITE" id="PS00670">
    <property type="entry name" value="D_2_HYDROXYACID_DH_2"/>
    <property type="match status" value="1"/>
</dbReference>
<reference evidence="7 8" key="1">
    <citation type="submission" date="2017-06" db="EMBL/GenBank/DDBJ databases">
        <title>Draft genome sequence of anaerobic fermentative bacterium Anaeromicrobium sediminis DY2726D isolated from West Pacific Ocean sediments.</title>
        <authorList>
            <person name="Zeng X."/>
        </authorList>
    </citation>
    <scope>NUCLEOTIDE SEQUENCE [LARGE SCALE GENOMIC DNA]</scope>
    <source>
        <strain evidence="7 8">DY2726D</strain>
    </source>
</reference>
<name>A0A267MC22_9FIRM</name>
<dbReference type="PROSITE" id="PS00671">
    <property type="entry name" value="D_2_HYDROXYACID_DH_3"/>
    <property type="match status" value="1"/>
</dbReference>
<evidence type="ECO:0000313" key="7">
    <source>
        <dbReference type="EMBL" id="PAB56922.1"/>
    </source>
</evidence>
<keyword evidence="8" id="KW-1185">Reference proteome</keyword>
<dbReference type="SUPFAM" id="SSF52283">
    <property type="entry name" value="Formate/glycerate dehydrogenase catalytic domain-like"/>
    <property type="match status" value="1"/>
</dbReference>
<comment type="similarity">
    <text evidence="1 4">Belongs to the D-isomer specific 2-hydroxyacid dehydrogenase family.</text>
</comment>
<feature type="domain" description="D-isomer specific 2-hydroxyacid dehydrogenase NAD-binding" evidence="6">
    <location>
        <begin position="106"/>
        <end position="287"/>
    </location>
</feature>
<dbReference type="PANTHER" id="PTHR43761:SF1">
    <property type="entry name" value="D-ISOMER SPECIFIC 2-HYDROXYACID DEHYDROGENASE CATALYTIC DOMAIN-CONTAINING PROTEIN-RELATED"/>
    <property type="match status" value="1"/>
</dbReference>
<dbReference type="OrthoDB" id="9805416at2"/>
<proteinExistence type="inferred from homology"/>
<accession>A0A267MC22</accession>
<dbReference type="InterPro" id="IPR050418">
    <property type="entry name" value="D-iso_2-hydroxyacid_DH_PdxB"/>
</dbReference>
<dbReference type="NCBIfam" id="NF006263">
    <property type="entry name" value="PRK08410.1"/>
    <property type="match status" value="1"/>
</dbReference>
<dbReference type="EC" id="1.1.1.272" evidence="7"/>
<dbReference type="GO" id="GO:0050578">
    <property type="term" value="F:(2R)-2-hydroxyacid dehydrogenase (NADP+) activity"/>
    <property type="evidence" value="ECO:0007669"/>
    <property type="project" value="UniProtKB-EC"/>
</dbReference>
<dbReference type="GO" id="GO:0051287">
    <property type="term" value="F:NAD binding"/>
    <property type="evidence" value="ECO:0007669"/>
    <property type="project" value="InterPro"/>
</dbReference>
<keyword evidence="3" id="KW-0520">NAD</keyword>
<dbReference type="PANTHER" id="PTHR43761">
    <property type="entry name" value="D-ISOMER SPECIFIC 2-HYDROXYACID DEHYDROGENASE FAMILY PROTEIN (AFU_ORTHOLOGUE AFUA_1G13630)"/>
    <property type="match status" value="1"/>
</dbReference>
<keyword evidence="2 4" id="KW-0560">Oxidoreductase</keyword>
<dbReference type="InterPro" id="IPR006139">
    <property type="entry name" value="D-isomer_2_OHA_DH_cat_dom"/>
</dbReference>
<dbReference type="Pfam" id="PF00389">
    <property type="entry name" value="2-Hacid_dh"/>
    <property type="match status" value="1"/>
</dbReference>
<dbReference type="Pfam" id="PF02826">
    <property type="entry name" value="2-Hacid_dh_C"/>
    <property type="match status" value="1"/>
</dbReference>